<sequence length="266" mass="30219">MTSIKIPTVFNIDLEFEAADMGRRLLAYGIDVAIRVAYYMLIGFLISRLIDDSLLATLLEWLILWIPIALYFPLTEITMKGQTIGKKIMQLRVVGMYGNDPSLSQHFIRWVFRLIESPLVIMFAGIIIAYGATDLAGATAIISLLLFFTPLIVIARSELKQRIGDIAAGTIVISVKEKASLKDTIFREINDDRYQPTFTQILRLSDKDLNKVRELLDRSLKTNDHVLAARVAQRIKEVLSIETDMEPMQFLETLLNDYNYLVTRSA</sequence>
<organism evidence="7 8">
    <name type="scientific">Chitinophaga horti</name>
    <dbReference type="NCBI Taxonomy" id="2920382"/>
    <lineage>
        <taxon>Bacteria</taxon>
        <taxon>Pseudomonadati</taxon>
        <taxon>Bacteroidota</taxon>
        <taxon>Chitinophagia</taxon>
        <taxon>Chitinophagales</taxon>
        <taxon>Chitinophagaceae</taxon>
        <taxon>Chitinophaga</taxon>
    </lineage>
</organism>
<keyword evidence="4 5" id="KW-0472">Membrane</keyword>
<dbReference type="RefSeq" id="WP_244836131.1">
    <property type="nucleotide sequence ID" value="NZ_CP107006.1"/>
</dbReference>
<proteinExistence type="predicted"/>
<dbReference type="EMBL" id="CP107006">
    <property type="protein sequence ID" value="UYQ92616.1"/>
    <property type="molecule type" value="Genomic_DNA"/>
</dbReference>
<dbReference type="Pfam" id="PF06271">
    <property type="entry name" value="RDD"/>
    <property type="match status" value="1"/>
</dbReference>
<evidence type="ECO:0000256" key="2">
    <source>
        <dbReference type="ARBA" id="ARBA00022692"/>
    </source>
</evidence>
<feature type="transmembrane region" description="Helical" evidence="5">
    <location>
        <begin position="110"/>
        <end position="130"/>
    </location>
</feature>
<accession>A0ABY6IZ03</accession>
<feature type="transmembrane region" description="Helical" evidence="5">
    <location>
        <begin position="53"/>
        <end position="72"/>
    </location>
</feature>
<dbReference type="InterPro" id="IPR010432">
    <property type="entry name" value="RDD"/>
</dbReference>
<evidence type="ECO:0000256" key="1">
    <source>
        <dbReference type="ARBA" id="ARBA00004141"/>
    </source>
</evidence>
<evidence type="ECO:0000256" key="3">
    <source>
        <dbReference type="ARBA" id="ARBA00022989"/>
    </source>
</evidence>
<dbReference type="Proteomes" id="UP001162741">
    <property type="component" value="Chromosome"/>
</dbReference>
<feature type="domain" description="RDD" evidence="6">
    <location>
        <begin position="19"/>
        <end position="169"/>
    </location>
</feature>
<dbReference type="PANTHER" id="PTHR38480">
    <property type="entry name" value="SLR0254 PROTEIN"/>
    <property type="match status" value="1"/>
</dbReference>
<protein>
    <submittedName>
        <fullName evidence="7">RDD family protein</fullName>
    </submittedName>
</protein>
<evidence type="ECO:0000313" key="7">
    <source>
        <dbReference type="EMBL" id="UYQ92616.1"/>
    </source>
</evidence>
<feature type="transmembrane region" description="Helical" evidence="5">
    <location>
        <begin position="136"/>
        <end position="155"/>
    </location>
</feature>
<reference evidence="7" key="1">
    <citation type="submission" date="2022-10" db="EMBL/GenBank/DDBJ databases">
        <title>Chitinophaga sp. nov., isolated from soil.</title>
        <authorList>
            <person name="Jeon C.O."/>
        </authorList>
    </citation>
    <scope>NUCLEOTIDE SEQUENCE</scope>
    <source>
        <strain evidence="7">R8</strain>
    </source>
</reference>
<evidence type="ECO:0000313" key="8">
    <source>
        <dbReference type="Proteomes" id="UP001162741"/>
    </source>
</evidence>
<keyword evidence="2 5" id="KW-0812">Transmembrane</keyword>
<keyword evidence="8" id="KW-1185">Reference proteome</keyword>
<evidence type="ECO:0000256" key="4">
    <source>
        <dbReference type="ARBA" id="ARBA00023136"/>
    </source>
</evidence>
<gene>
    <name evidence="7" type="ORF">MKQ68_21270</name>
</gene>
<evidence type="ECO:0000259" key="6">
    <source>
        <dbReference type="Pfam" id="PF06271"/>
    </source>
</evidence>
<name>A0ABY6IZ03_9BACT</name>
<feature type="transmembrane region" description="Helical" evidence="5">
    <location>
        <begin position="25"/>
        <end position="47"/>
    </location>
</feature>
<dbReference type="PANTHER" id="PTHR38480:SF1">
    <property type="entry name" value="SLR0254 PROTEIN"/>
    <property type="match status" value="1"/>
</dbReference>
<comment type="subcellular location">
    <subcellularLocation>
        <location evidence="1">Membrane</location>
        <topology evidence="1">Multi-pass membrane protein</topology>
    </subcellularLocation>
</comment>
<evidence type="ECO:0000256" key="5">
    <source>
        <dbReference type="SAM" id="Phobius"/>
    </source>
</evidence>
<keyword evidence="3 5" id="KW-1133">Transmembrane helix</keyword>